<dbReference type="InParanoid" id="A0A2P5F6B4"/>
<evidence type="ECO:0000313" key="2">
    <source>
        <dbReference type="Proteomes" id="UP000237000"/>
    </source>
</evidence>
<keyword evidence="2" id="KW-1185">Reference proteome</keyword>
<reference evidence="2" key="1">
    <citation type="submission" date="2016-06" db="EMBL/GenBank/DDBJ databases">
        <title>Parallel loss of symbiosis genes in relatives of nitrogen-fixing non-legume Parasponia.</title>
        <authorList>
            <person name="Van Velzen R."/>
            <person name="Holmer R."/>
            <person name="Bu F."/>
            <person name="Rutten L."/>
            <person name="Van Zeijl A."/>
            <person name="Liu W."/>
            <person name="Santuari L."/>
            <person name="Cao Q."/>
            <person name="Sharma T."/>
            <person name="Shen D."/>
            <person name="Roswanjaya Y."/>
            <person name="Wardhani T."/>
            <person name="Kalhor M.S."/>
            <person name="Jansen J."/>
            <person name="Van den Hoogen J."/>
            <person name="Gungor B."/>
            <person name="Hartog M."/>
            <person name="Hontelez J."/>
            <person name="Verver J."/>
            <person name="Yang W.-C."/>
            <person name="Schijlen E."/>
            <person name="Repin R."/>
            <person name="Schilthuizen M."/>
            <person name="Schranz E."/>
            <person name="Heidstra R."/>
            <person name="Miyata K."/>
            <person name="Fedorova E."/>
            <person name="Kohlen W."/>
            <person name="Bisseling T."/>
            <person name="Smit S."/>
            <person name="Geurts R."/>
        </authorList>
    </citation>
    <scope>NUCLEOTIDE SEQUENCE [LARGE SCALE GENOMIC DNA]</scope>
    <source>
        <strain evidence="2">cv. RG33-2</strain>
    </source>
</reference>
<dbReference type="Proteomes" id="UP000237000">
    <property type="component" value="Unassembled WGS sequence"/>
</dbReference>
<dbReference type="OrthoDB" id="10351866at2759"/>
<dbReference type="AlphaFoldDB" id="A0A2P5F6B4"/>
<protein>
    <submittedName>
        <fullName evidence="1">Uncharacterized protein</fullName>
    </submittedName>
</protein>
<comment type="caution">
    <text evidence="1">The sequence shown here is derived from an EMBL/GenBank/DDBJ whole genome shotgun (WGS) entry which is preliminary data.</text>
</comment>
<proteinExistence type="predicted"/>
<dbReference type="EMBL" id="JXTC01000059">
    <property type="protein sequence ID" value="PON93309.1"/>
    <property type="molecule type" value="Genomic_DNA"/>
</dbReference>
<accession>A0A2P5F6B4</accession>
<evidence type="ECO:0000313" key="1">
    <source>
        <dbReference type="EMBL" id="PON93309.1"/>
    </source>
</evidence>
<gene>
    <name evidence="1" type="ORF">TorRG33x02_108800</name>
</gene>
<name>A0A2P5F6B4_TREOI</name>
<organism evidence="1 2">
    <name type="scientific">Trema orientale</name>
    <name type="common">Charcoal tree</name>
    <name type="synonym">Celtis orientalis</name>
    <dbReference type="NCBI Taxonomy" id="63057"/>
    <lineage>
        <taxon>Eukaryota</taxon>
        <taxon>Viridiplantae</taxon>
        <taxon>Streptophyta</taxon>
        <taxon>Embryophyta</taxon>
        <taxon>Tracheophyta</taxon>
        <taxon>Spermatophyta</taxon>
        <taxon>Magnoliopsida</taxon>
        <taxon>eudicotyledons</taxon>
        <taxon>Gunneridae</taxon>
        <taxon>Pentapetalae</taxon>
        <taxon>rosids</taxon>
        <taxon>fabids</taxon>
        <taxon>Rosales</taxon>
        <taxon>Cannabaceae</taxon>
        <taxon>Trema</taxon>
    </lineage>
</organism>
<sequence>MEKKLTVTSSMGLSQNLKISISYTSASWLKQTQLFQQSRKPQKSSVSSSFIIVFVPSSKLEPGATSFKSPGAISFRSPVAISFRSPVAISLRSPVAISFRSRKRLFCIPSISSWPRLLDFSGGGFC</sequence>